<proteinExistence type="predicted"/>
<dbReference type="InterPro" id="IPR017937">
    <property type="entry name" value="Thioredoxin_CS"/>
</dbReference>
<gene>
    <name evidence="3" type="ORF">SAPINGB_P004263</name>
</gene>
<dbReference type="InterPro" id="IPR036249">
    <property type="entry name" value="Thioredoxin-like_sf"/>
</dbReference>
<accession>A0A5E8BVY2</accession>
<dbReference type="CDD" id="cd02947">
    <property type="entry name" value="TRX_family"/>
    <property type="match status" value="1"/>
</dbReference>
<evidence type="ECO:0000256" key="1">
    <source>
        <dbReference type="ARBA" id="ARBA00023157"/>
    </source>
</evidence>
<dbReference type="FunFam" id="3.40.30.10:FF:000245">
    <property type="entry name" value="Thioredoxin"/>
    <property type="match status" value="1"/>
</dbReference>
<organism evidence="3 4">
    <name type="scientific">Magnusiomyces paraingens</name>
    <dbReference type="NCBI Taxonomy" id="2606893"/>
    <lineage>
        <taxon>Eukaryota</taxon>
        <taxon>Fungi</taxon>
        <taxon>Dikarya</taxon>
        <taxon>Ascomycota</taxon>
        <taxon>Saccharomycotina</taxon>
        <taxon>Dipodascomycetes</taxon>
        <taxon>Dipodascales</taxon>
        <taxon>Dipodascaceae</taxon>
        <taxon>Magnusiomyces</taxon>
    </lineage>
</organism>
<sequence length="124" mass="13554">MIAKNLFRQSLRSFHSTARIQVVHPVSGLPAFNAAINSDKLTVIDFYATWCGPCHAVAPLVEKFSDEFSDAHFIKIDVDESQDVAQEVGIRAMPTFQLYKAGIKVGEIVGANPPAIKAAIQKNL</sequence>
<evidence type="ECO:0000313" key="4">
    <source>
        <dbReference type="Proteomes" id="UP000398389"/>
    </source>
</evidence>
<protein>
    <recommendedName>
        <fullName evidence="2">Thioredoxin domain-containing protein</fullName>
    </recommendedName>
</protein>
<keyword evidence="1" id="KW-1015">Disulfide bond</keyword>
<dbReference type="PROSITE" id="PS51352">
    <property type="entry name" value="THIOREDOXIN_2"/>
    <property type="match status" value="1"/>
</dbReference>
<dbReference type="GeneID" id="43583078"/>
<dbReference type="Gene3D" id="3.40.30.10">
    <property type="entry name" value="Glutaredoxin"/>
    <property type="match status" value="1"/>
</dbReference>
<dbReference type="SUPFAM" id="SSF52833">
    <property type="entry name" value="Thioredoxin-like"/>
    <property type="match status" value="1"/>
</dbReference>
<keyword evidence="4" id="KW-1185">Reference proteome</keyword>
<dbReference type="RefSeq" id="XP_031854869.1">
    <property type="nucleotide sequence ID" value="XM_031998978.1"/>
</dbReference>
<evidence type="ECO:0000259" key="2">
    <source>
        <dbReference type="PROSITE" id="PS51352"/>
    </source>
</evidence>
<dbReference type="EMBL" id="CABVLU010000003">
    <property type="protein sequence ID" value="VVT54789.1"/>
    <property type="molecule type" value="Genomic_DNA"/>
</dbReference>
<dbReference type="OrthoDB" id="10263751at2759"/>
<dbReference type="AlphaFoldDB" id="A0A5E8BVY2"/>
<name>A0A5E8BVY2_9ASCO</name>
<reference evidence="3 4" key="1">
    <citation type="submission" date="2019-09" db="EMBL/GenBank/DDBJ databases">
        <authorList>
            <person name="Brejova B."/>
        </authorList>
    </citation>
    <scope>NUCLEOTIDE SEQUENCE [LARGE SCALE GENOMIC DNA]</scope>
</reference>
<dbReference type="Proteomes" id="UP000398389">
    <property type="component" value="Unassembled WGS sequence"/>
</dbReference>
<feature type="domain" description="Thioredoxin" evidence="2">
    <location>
        <begin position="18"/>
        <end position="124"/>
    </location>
</feature>
<dbReference type="InterPro" id="IPR013766">
    <property type="entry name" value="Thioredoxin_domain"/>
</dbReference>
<dbReference type="Pfam" id="PF00085">
    <property type="entry name" value="Thioredoxin"/>
    <property type="match status" value="1"/>
</dbReference>
<dbReference type="PANTHER" id="PTHR46115">
    <property type="entry name" value="THIOREDOXIN-LIKE PROTEIN 1"/>
    <property type="match status" value="1"/>
</dbReference>
<dbReference type="PROSITE" id="PS00194">
    <property type="entry name" value="THIOREDOXIN_1"/>
    <property type="match status" value="1"/>
</dbReference>
<dbReference type="PRINTS" id="PR00421">
    <property type="entry name" value="THIOREDOXIN"/>
</dbReference>
<evidence type="ECO:0000313" key="3">
    <source>
        <dbReference type="EMBL" id="VVT54789.1"/>
    </source>
</evidence>